<gene>
    <name evidence="3" type="ORF">GHYDROH2_21020</name>
</gene>
<dbReference type="SUPFAM" id="SSF48695">
    <property type="entry name" value="Multiheme cytochromes"/>
    <property type="match status" value="4"/>
</dbReference>
<dbReference type="InterPro" id="IPR051829">
    <property type="entry name" value="Multiheme_Cytochr_ET"/>
</dbReference>
<dbReference type="InterPro" id="IPR010176">
    <property type="entry name" value="C4xCH_C2xCH_motif_GEOSU"/>
</dbReference>
<sequence length="1111" mass="114851">MKPIIAALAAMISATLLTVTIAGASMQCYDCHGTSSIGDYRPVDAAYRNISTGGFRGNHQTHMGTGASSANCALCHGGGVTSYLNSHRNGQVSIAANINNSPATGTYSRGTSFAQSTNPTLGTCATVNCHFEAATPTWGADPALTTCSTCHGAAPADGSHPATSGSGKKHGDYYGLTTSSCAKCHPDHTAEAKPFAHATSAGNRALVVAFITAPNSGFGRYTGNTNYPNYLPSQSPPRNGTCKNLYCHSPGNKASNVDLPNTTATWGGSLTCKGCHKADIASGSVITSGSHQSHVNGMGIGYTQIKCVKCHGATVNSSMTIVNTANHVDKQVTVAFNNTSSAANGSYNGQLAKPATPSTKVPGSATGQCTTVYCHSSGQGDGGTWPPTYQTPTWGTASTGQCGTCHGIQTKHDATGFGYGTPTPMTTGSHTRHLVFQLGTGNVSAERKCAACHSYTLTGYSPNACSSASCHTGMVQKHANYEINVGIPDFYGATATYNTANLTPGAGYSSCSNVYCHSDGKATPTAYATPTWGNAASGSCGTCHGVTAAAPPASTPHVKHVGSASVYLYKCALCHSGKVQVTANSTVAPAFTNLTTHVNKMRDVKFDATSPFGTYTSVTQSCRNVYCHSVGNTNVTAGALPGVYGGKIYTRQTWSGTLSCNGCHGRSTASGMPDYTNGGVGTTANTHPKHVTDYSISCGECHSRTTKNGTTIRTNSPSIHVNTSREVFFNLSSNLSKLGSYDAGQKSCSSVGCHSNGRGTYQVATWGEADDCGYCHPLASLGGAHAKHVDLTQVVMFYTYTANRSTADGYNFGCSTCHPLVNSSHVMGGTIVLDLRPGIANVGTLRAKNRNTITASGPAGTANGGTTADSVSGSVVKCLNIYCHSNGYASNPVYATTPNWYGGTFAGDKCASCHGNSPNSTIAGSPAHYNADFAGPGNAGGHVVGIHYDNIFTGTVGQATPGALGTSSHGNPVTSTSFNCDTCHFATVEARSNDKNVVCVACHNGANLRGDATIANHATHVDGTPTIQFDAIQVRSKAQMKVQMNYTTAFTRVGGYKTSGAYDIAKTPLDTATMWNGATKTCSNVSCHFNKPISWTNTGTAYKCRICHDGM</sequence>
<protein>
    <recommendedName>
        <fullName evidence="5">CxxxxCH/CxxCH domain-containing protein</fullName>
    </recommendedName>
</protein>
<dbReference type="EMBL" id="BSDS01000001">
    <property type="protein sequence ID" value="GLI38601.1"/>
    <property type="molecule type" value="Genomic_DNA"/>
</dbReference>
<evidence type="ECO:0008006" key="5">
    <source>
        <dbReference type="Google" id="ProtNLM"/>
    </source>
</evidence>
<evidence type="ECO:0000313" key="4">
    <source>
        <dbReference type="Proteomes" id="UP001144352"/>
    </source>
</evidence>
<dbReference type="Pfam" id="PF09698">
    <property type="entry name" value="GSu_C4xC__C2xCH"/>
    <property type="match status" value="5"/>
</dbReference>
<accession>A0A9W6G146</accession>
<comment type="caution">
    <text evidence="3">The sequence shown here is derived from an EMBL/GenBank/DDBJ whole genome shotgun (WGS) entry which is preliminary data.</text>
</comment>
<dbReference type="PANTHER" id="PTHR35038">
    <property type="entry name" value="DISSIMILATORY SULFITE REDUCTASE SIRA"/>
    <property type="match status" value="1"/>
</dbReference>
<dbReference type="AlphaFoldDB" id="A0A9W6G146"/>
<dbReference type="InterPro" id="IPR036280">
    <property type="entry name" value="Multihaem_cyt_sf"/>
</dbReference>
<dbReference type="RefSeq" id="WP_214186309.1">
    <property type="nucleotide sequence ID" value="NZ_BSDS01000001.1"/>
</dbReference>
<feature type="chain" id="PRO_5040991045" description="CxxxxCH/CxxCH domain-containing protein" evidence="2">
    <location>
        <begin position="25"/>
        <end position="1111"/>
    </location>
</feature>
<feature type="signal peptide" evidence="2">
    <location>
        <begin position="1"/>
        <end position="24"/>
    </location>
</feature>
<evidence type="ECO:0000313" key="3">
    <source>
        <dbReference type="EMBL" id="GLI38601.1"/>
    </source>
</evidence>
<keyword evidence="4" id="KW-1185">Reference proteome</keyword>
<dbReference type="Proteomes" id="UP001144352">
    <property type="component" value="Unassembled WGS sequence"/>
</dbReference>
<proteinExistence type="predicted"/>
<dbReference type="PANTHER" id="PTHR35038:SF6">
    <property type="entry name" value="SURFACE LOCALIZED DECAHEME CYTOCHROME C LIPOPROTEIN"/>
    <property type="match status" value="1"/>
</dbReference>
<name>A0A9W6G146_9BACT</name>
<evidence type="ECO:0000256" key="1">
    <source>
        <dbReference type="ARBA" id="ARBA00022729"/>
    </source>
</evidence>
<keyword evidence="1 2" id="KW-0732">Signal</keyword>
<organism evidence="3 4">
    <name type="scientific">Geobacter hydrogenophilus</name>
    <dbReference type="NCBI Taxonomy" id="40983"/>
    <lineage>
        <taxon>Bacteria</taxon>
        <taxon>Pseudomonadati</taxon>
        <taxon>Thermodesulfobacteriota</taxon>
        <taxon>Desulfuromonadia</taxon>
        <taxon>Geobacterales</taxon>
        <taxon>Geobacteraceae</taxon>
        <taxon>Geobacter</taxon>
    </lineage>
</organism>
<evidence type="ECO:0000256" key="2">
    <source>
        <dbReference type="SAM" id="SignalP"/>
    </source>
</evidence>
<dbReference type="NCBIfam" id="TIGR01904">
    <property type="entry name" value="GSu_C4xC__C2xCH"/>
    <property type="match status" value="7"/>
</dbReference>
<dbReference type="GO" id="GO:0016491">
    <property type="term" value="F:oxidoreductase activity"/>
    <property type="evidence" value="ECO:0007669"/>
    <property type="project" value="TreeGrafter"/>
</dbReference>
<reference evidence="3" key="1">
    <citation type="submission" date="2022-12" db="EMBL/GenBank/DDBJ databases">
        <title>Reference genome sequencing for broad-spectrum identification of bacterial and archaeal isolates by mass spectrometry.</title>
        <authorList>
            <person name="Sekiguchi Y."/>
            <person name="Tourlousse D.M."/>
        </authorList>
    </citation>
    <scope>NUCLEOTIDE SEQUENCE</scope>
    <source>
        <strain evidence="3">H2</strain>
    </source>
</reference>